<accession>A0ABR1YZZ9</accession>
<protein>
    <submittedName>
        <fullName evidence="1">Uncharacterized protein</fullName>
    </submittedName>
</protein>
<reference evidence="1 2" key="1">
    <citation type="submission" date="2024-04" db="EMBL/GenBank/DDBJ databases">
        <title>Phyllosticta paracitricarpa is synonymous to the EU quarantine fungus P. citricarpa based on phylogenomic analyses.</title>
        <authorList>
            <consortium name="Lawrence Berkeley National Laboratory"/>
            <person name="Van Ingen-Buijs V.A."/>
            <person name="Van Westerhoven A.C."/>
            <person name="Haridas S."/>
            <person name="Skiadas P."/>
            <person name="Martin F."/>
            <person name="Groenewald J.Z."/>
            <person name="Crous P.W."/>
            <person name="Seidl M.F."/>
        </authorList>
    </citation>
    <scope>NUCLEOTIDE SEQUENCE [LARGE SCALE GENOMIC DNA]</scope>
    <source>
        <strain evidence="1 2">CBS 123374</strain>
    </source>
</reference>
<keyword evidence="2" id="KW-1185">Reference proteome</keyword>
<proteinExistence type="predicted"/>
<name>A0ABR1YZZ9_9PEZI</name>
<evidence type="ECO:0000313" key="2">
    <source>
        <dbReference type="Proteomes" id="UP001492380"/>
    </source>
</evidence>
<sequence>MLKILEFATWMHMMLDHDNLEYTHTNHARECDRFQAVKALSNIWFEALECLISHDASENFLFSVYLLEVAVEKHLNEPGLLVKHPRMSSKERRRKAECLSRLLERLLLESMKRRCMALTDILSKRLVSTIRSVRDIEETGNEVMVRLIGIFSVRFTYAVNARNETDAGFYARKGLLLLKHAALHPDQILIDQLAIQFVSQWKLAIDFDMGQVVVSSINEEWEDYQWCYDPRLHDVPLRRAIVGLGLFRHAITMQNCDEVVETLHHIIIEAVRGSTHHVRHEQSDELSKRAIIEVCQLFHAASQDDLHPMVDLAWLLLDTLGSISSKRLAVLKTLICQSLEYPWVGNRSNLAQSQLKQEIIFFTIDYLMSLARSAGDTTAGVQSILEDVAQSVASAA</sequence>
<dbReference type="EMBL" id="JBBWRZ010000002">
    <property type="protein sequence ID" value="KAK8244184.1"/>
    <property type="molecule type" value="Genomic_DNA"/>
</dbReference>
<dbReference type="Proteomes" id="UP001492380">
    <property type="component" value="Unassembled WGS sequence"/>
</dbReference>
<organism evidence="1 2">
    <name type="scientific">Phyllosticta capitalensis</name>
    <dbReference type="NCBI Taxonomy" id="121624"/>
    <lineage>
        <taxon>Eukaryota</taxon>
        <taxon>Fungi</taxon>
        <taxon>Dikarya</taxon>
        <taxon>Ascomycota</taxon>
        <taxon>Pezizomycotina</taxon>
        <taxon>Dothideomycetes</taxon>
        <taxon>Dothideomycetes incertae sedis</taxon>
        <taxon>Botryosphaeriales</taxon>
        <taxon>Phyllostictaceae</taxon>
        <taxon>Phyllosticta</taxon>
    </lineage>
</organism>
<gene>
    <name evidence="1" type="ORF">HDK90DRAFT_546784</name>
</gene>
<comment type="caution">
    <text evidence="1">The sequence shown here is derived from an EMBL/GenBank/DDBJ whole genome shotgun (WGS) entry which is preliminary data.</text>
</comment>
<evidence type="ECO:0000313" key="1">
    <source>
        <dbReference type="EMBL" id="KAK8244184.1"/>
    </source>
</evidence>